<sequence length="58" mass="6698">MIWLKKSTEKQRPKNKQTSGSAVKHHFHSRKMDVKNTHLTGSGTLIRLCHVIILLLSY</sequence>
<dbReference type="EMBL" id="GBXM01021043">
    <property type="protein sequence ID" value="JAH87534.1"/>
    <property type="molecule type" value="Transcribed_RNA"/>
</dbReference>
<organism evidence="2">
    <name type="scientific">Anguilla anguilla</name>
    <name type="common">European freshwater eel</name>
    <name type="synonym">Muraena anguilla</name>
    <dbReference type="NCBI Taxonomy" id="7936"/>
    <lineage>
        <taxon>Eukaryota</taxon>
        <taxon>Metazoa</taxon>
        <taxon>Chordata</taxon>
        <taxon>Craniata</taxon>
        <taxon>Vertebrata</taxon>
        <taxon>Euteleostomi</taxon>
        <taxon>Actinopterygii</taxon>
        <taxon>Neopterygii</taxon>
        <taxon>Teleostei</taxon>
        <taxon>Anguilliformes</taxon>
        <taxon>Anguillidae</taxon>
        <taxon>Anguilla</taxon>
    </lineage>
</organism>
<reference evidence="2" key="2">
    <citation type="journal article" date="2015" name="Fish Shellfish Immunol.">
        <title>Early steps in the European eel (Anguilla anguilla)-Vibrio vulnificus interaction in the gills: Role of the RtxA13 toxin.</title>
        <authorList>
            <person name="Callol A."/>
            <person name="Pajuelo D."/>
            <person name="Ebbesson L."/>
            <person name="Teles M."/>
            <person name="MacKenzie S."/>
            <person name="Amaro C."/>
        </authorList>
    </citation>
    <scope>NUCLEOTIDE SEQUENCE</scope>
</reference>
<proteinExistence type="predicted"/>
<evidence type="ECO:0000313" key="2">
    <source>
        <dbReference type="EMBL" id="JAH87534.1"/>
    </source>
</evidence>
<feature type="compositionally biased region" description="Basic and acidic residues" evidence="1">
    <location>
        <begin position="1"/>
        <end position="12"/>
    </location>
</feature>
<feature type="region of interest" description="Disordered" evidence="1">
    <location>
        <begin position="1"/>
        <end position="27"/>
    </location>
</feature>
<accession>A0A0E9WAW3</accession>
<protein>
    <submittedName>
        <fullName evidence="2">Uncharacterized protein</fullName>
    </submittedName>
</protein>
<evidence type="ECO:0000256" key="1">
    <source>
        <dbReference type="SAM" id="MobiDB-lite"/>
    </source>
</evidence>
<reference evidence="2" key="1">
    <citation type="submission" date="2014-11" db="EMBL/GenBank/DDBJ databases">
        <authorList>
            <person name="Amaro Gonzalez C."/>
        </authorList>
    </citation>
    <scope>NUCLEOTIDE SEQUENCE</scope>
</reference>
<name>A0A0E9WAW3_ANGAN</name>
<dbReference type="AlphaFoldDB" id="A0A0E9WAW3"/>